<protein>
    <submittedName>
        <fullName evidence="5">S1-C subfamily serine protease</fullName>
    </submittedName>
    <submittedName>
        <fullName evidence="6">Serine protease, S1-C subfamily, contains C-terminal PDZ domain</fullName>
    </submittedName>
</protein>
<dbReference type="AlphaFoldDB" id="A0A285F5F4"/>
<dbReference type="PANTHER" id="PTHR43343">
    <property type="entry name" value="PEPTIDASE S12"/>
    <property type="match status" value="1"/>
</dbReference>
<reference evidence="8" key="1">
    <citation type="submission" date="2017-09" db="EMBL/GenBank/DDBJ databases">
        <authorList>
            <person name="Varghese N."/>
            <person name="Submissions S."/>
        </authorList>
    </citation>
    <scope>NUCLEOTIDE SEQUENCE [LARGE SCALE GENOMIC DNA]</scope>
    <source>
        <strain evidence="8">WG-1MB</strain>
    </source>
</reference>
<dbReference type="PRINTS" id="PR00834">
    <property type="entry name" value="PROTEASES2C"/>
</dbReference>
<dbReference type="GO" id="GO:0006508">
    <property type="term" value="P:proteolysis"/>
    <property type="evidence" value="ECO:0007669"/>
    <property type="project" value="UniProtKB-KW"/>
</dbReference>
<sequence length="373" mass="40161">MLPLAAVLFLLIGFVLGVGLMTFFYQGGSTVDFAGENSIDNVTYATSSNKNSSETYKILYQQIIDSVVSVKVQGEINGNQFKSGGSGFVYDEKGHIITNQHVVDNADSVEVYFSNDIVRKAKIIGTDKYSDIAVLKVKEDPSNKNFTAHPLPMANSSEIKPGQIAMAIGTPHGLEGSVTHGIISATGRTMSTSNGFSIPNMIQTDAPLNPGNSGGPLVDLSGQVVGVNRAKSGDNLGFAIPSNKVQRVANAIIEKGEYEHSWLGVQMLPVSSKMADFMNLNDEAARGVMIAAVIEDGPAYDAGLKGAKSIEIDDQMAFVNGDIIVAIDDKKMYESDQIITYIDKKRPSETIEVDYYRNGEKMTTEVKLGTRPN</sequence>
<dbReference type="SMART" id="SM00228">
    <property type="entry name" value="PDZ"/>
    <property type="match status" value="1"/>
</dbReference>
<gene>
    <name evidence="5" type="ORF">B0H22_103170</name>
    <name evidence="7" type="ORF">C7960_1568</name>
    <name evidence="6" type="ORF">SAMN06295989_10372</name>
</gene>
<accession>A0A285F5F4</accession>
<evidence type="ECO:0000259" key="4">
    <source>
        <dbReference type="SMART" id="SM00228"/>
    </source>
</evidence>
<dbReference type="InterPro" id="IPR009003">
    <property type="entry name" value="Peptidase_S1_PA"/>
</dbReference>
<dbReference type="EMBL" id="SMMS01000001">
    <property type="protein sequence ID" value="TCL12326.1"/>
    <property type="molecule type" value="Genomic_DNA"/>
</dbReference>
<dbReference type="Gene3D" id="2.40.10.10">
    <property type="entry name" value="Trypsin-like serine proteases"/>
    <property type="match status" value="2"/>
</dbReference>
<reference evidence="5 9" key="3">
    <citation type="submission" date="2018-02" db="EMBL/GenBank/DDBJ databases">
        <title>Subsurface microbial communities from deep shales in Ohio and West Virginia, USA.</title>
        <authorList>
            <person name="Wrighton K."/>
        </authorList>
    </citation>
    <scope>NUCLEOTIDE SEQUENCE [LARGE SCALE GENOMIC DNA]</scope>
    <source>
        <strain evidence="5 9">DSM 10369</strain>
        <strain evidence="7 10">WG1_MB</strain>
    </source>
</reference>
<evidence type="ECO:0000313" key="6">
    <source>
        <dbReference type="EMBL" id="SNY06293.1"/>
    </source>
</evidence>
<dbReference type="Proteomes" id="UP000251060">
    <property type="component" value="Unassembled WGS sequence"/>
</dbReference>
<dbReference type="Pfam" id="PF13365">
    <property type="entry name" value="Trypsin_2"/>
    <property type="match status" value="1"/>
</dbReference>
<evidence type="ECO:0000313" key="9">
    <source>
        <dbReference type="Proteomes" id="UP000251060"/>
    </source>
</evidence>
<evidence type="ECO:0000256" key="3">
    <source>
        <dbReference type="ARBA" id="ARBA00022801"/>
    </source>
</evidence>
<dbReference type="GO" id="GO:0004252">
    <property type="term" value="F:serine-type endopeptidase activity"/>
    <property type="evidence" value="ECO:0007669"/>
    <property type="project" value="InterPro"/>
</dbReference>
<dbReference type="Pfam" id="PF13180">
    <property type="entry name" value="PDZ_2"/>
    <property type="match status" value="1"/>
</dbReference>
<comment type="similarity">
    <text evidence="1">Belongs to the peptidase S1C family.</text>
</comment>
<keyword evidence="8" id="KW-1185">Reference proteome</keyword>
<evidence type="ECO:0000313" key="7">
    <source>
        <dbReference type="EMBL" id="TCL12326.1"/>
    </source>
</evidence>
<dbReference type="InterPro" id="IPR051201">
    <property type="entry name" value="Chloro_Bact_Ser_Proteases"/>
</dbReference>
<reference evidence="6" key="2">
    <citation type="submission" date="2017-09" db="EMBL/GenBank/DDBJ databases">
        <authorList>
            <person name="Ehlers B."/>
            <person name="Leendertz F.H."/>
        </authorList>
    </citation>
    <scope>NUCLEOTIDE SEQUENCE [LARGE SCALE GENOMIC DNA]</scope>
    <source>
        <strain evidence="6">WG-1MB</strain>
    </source>
</reference>
<keyword evidence="2 6" id="KW-0645">Protease</keyword>
<dbReference type="Proteomes" id="UP000295404">
    <property type="component" value="Unassembled WGS sequence"/>
</dbReference>
<dbReference type="EMBL" id="PVBU01000003">
    <property type="protein sequence ID" value="PQV43158.1"/>
    <property type="molecule type" value="Genomic_DNA"/>
</dbReference>
<dbReference type="PANTHER" id="PTHR43343:SF3">
    <property type="entry name" value="PROTEASE DO-LIKE 8, CHLOROPLASTIC"/>
    <property type="match status" value="1"/>
</dbReference>
<evidence type="ECO:0000313" key="5">
    <source>
        <dbReference type="EMBL" id="PQV43158.1"/>
    </source>
</evidence>
<dbReference type="InterPro" id="IPR001478">
    <property type="entry name" value="PDZ"/>
</dbReference>
<dbReference type="InterPro" id="IPR036034">
    <property type="entry name" value="PDZ_sf"/>
</dbReference>
<dbReference type="SUPFAM" id="SSF50494">
    <property type="entry name" value="Trypsin-like serine proteases"/>
    <property type="match status" value="1"/>
</dbReference>
<organism evidence="6 8">
    <name type="scientific">Methanohalophilus euhalobius</name>
    <dbReference type="NCBI Taxonomy" id="51203"/>
    <lineage>
        <taxon>Archaea</taxon>
        <taxon>Methanobacteriati</taxon>
        <taxon>Methanobacteriota</taxon>
        <taxon>Stenosarchaea group</taxon>
        <taxon>Methanomicrobia</taxon>
        <taxon>Methanosarcinales</taxon>
        <taxon>Methanosarcinaceae</taxon>
        <taxon>Methanohalophilus</taxon>
    </lineage>
</organism>
<proteinExistence type="inferred from homology"/>
<evidence type="ECO:0000313" key="10">
    <source>
        <dbReference type="Proteomes" id="UP000295404"/>
    </source>
</evidence>
<dbReference type="EMBL" id="OBDR01000003">
    <property type="protein sequence ID" value="SNY06293.1"/>
    <property type="molecule type" value="Genomic_DNA"/>
</dbReference>
<feature type="domain" description="PDZ" evidence="4">
    <location>
        <begin position="261"/>
        <end position="359"/>
    </location>
</feature>
<evidence type="ECO:0000256" key="2">
    <source>
        <dbReference type="ARBA" id="ARBA00022670"/>
    </source>
</evidence>
<dbReference type="InterPro" id="IPR001940">
    <property type="entry name" value="Peptidase_S1C"/>
</dbReference>
<keyword evidence="3" id="KW-0378">Hydrolase</keyword>
<evidence type="ECO:0000256" key="1">
    <source>
        <dbReference type="ARBA" id="ARBA00010541"/>
    </source>
</evidence>
<dbReference type="Gene3D" id="2.30.42.10">
    <property type="match status" value="1"/>
</dbReference>
<evidence type="ECO:0000313" key="8">
    <source>
        <dbReference type="Proteomes" id="UP000217726"/>
    </source>
</evidence>
<name>A0A285F5F4_9EURY</name>
<dbReference type="SUPFAM" id="SSF50156">
    <property type="entry name" value="PDZ domain-like"/>
    <property type="match status" value="1"/>
</dbReference>
<dbReference type="Proteomes" id="UP000217726">
    <property type="component" value="Unassembled WGS sequence"/>
</dbReference>
<dbReference type="InterPro" id="IPR043504">
    <property type="entry name" value="Peptidase_S1_PA_chymotrypsin"/>
</dbReference>